<feature type="domain" description="Phage capsid-like C-terminal" evidence="3">
    <location>
        <begin position="23"/>
        <end position="272"/>
    </location>
</feature>
<name>A0AAF0BTI7_9CAUD</name>
<evidence type="ECO:0000256" key="2">
    <source>
        <dbReference type="ARBA" id="ARBA00022844"/>
    </source>
</evidence>
<dbReference type="Proteomes" id="UP001222392">
    <property type="component" value="Segment"/>
</dbReference>
<dbReference type="SUPFAM" id="SSF56563">
    <property type="entry name" value="Major capsid protein gp5"/>
    <property type="match status" value="1"/>
</dbReference>
<accession>A0AAF0BTI7</accession>
<protein>
    <submittedName>
        <fullName evidence="4">Major capsid protein</fullName>
    </submittedName>
</protein>
<dbReference type="InterPro" id="IPR054612">
    <property type="entry name" value="Phage_capsid-like_C"/>
</dbReference>
<dbReference type="EMBL" id="OQ317942">
    <property type="protein sequence ID" value="WCS66552.1"/>
    <property type="molecule type" value="Genomic_DNA"/>
</dbReference>
<dbReference type="GO" id="GO:0044423">
    <property type="term" value="C:virion component"/>
    <property type="evidence" value="ECO:0007669"/>
    <property type="project" value="UniProtKB-KW"/>
</dbReference>
<keyword evidence="5" id="KW-1185">Reference proteome</keyword>
<evidence type="ECO:0000259" key="3">
    <source>
        <dbReference type="Pfam" id="PF05065"/>
    </source>
</evidence>
<dbReference type="NCBIfam" id="TIGR01554">
    <property type="entry name" value="major_cap_HK97"/>
    <property type="match status" value="1"/>
</dbReference>
<organism evidence="4 5">
    <name type="scientific">Bacillus phage 0105phi7-2</name>
    <dbReference type="NCBI Taxonomy" id="3025408"/>
    <lineage>
        <taxon>Viruses</taxon>
        <taxon>Duplodnaviria</taxon>
        <taxon>Heunggongvirae</taxon>
        <taxon>Uroviricota</taxon>
        <taxon>Caudoviricetes</taxon>
        <taxon>Theosmithvirus</taxon>
        <taxon>Theosmithvirus tv0105phi72</taxon>
    </lineage>
</organism>
<evidence type="ECO:0000313" key="4">
    <source>
        <dbReference type="EMBL" id="WCS66552.1"/>
    </source>
</evidence>
<evidence type="ECO:0000313" key="5">
    <source>
        <dbReference type="Proteomes" id="UP001222392"/>
    </source>
</evidence>
<evidence type="ECO:0000256" key="1">
    <source>
        <dbReference type="ARBA" id="ARBA00004328"/>
    </source>
</evidence>
<reference evidence="4" key="1">
    <citation type="submission" date="2023-01" db="EMBL/GenBank/DDBJ databases">
        <title>Siphophage 0105phi7-2 of Bacillus thuringiensis: Novel Propagation, DNA, and Genome-Implied Assembly.</title>
        <authorList>
            <person name="Roberts S."/>
            <person name="Aldis M."/>
            <person name="Wright E.T."/>
            <person name="Lai Z."/>
            <person name="Hardies S.C."/>
            <person name="Serwer P."/>
        </authorList>
    </citation>
    <scope>NUCLEOTIDE SEQUENCE</scope>
</reference>
<dbReference type="Pfam" id="PF05065">
    <property type="entry name" value="Phage_capsid"/>
    <property type="match status" value="1"/>
</dbReference>
<comment type="subcellular location">
    <subcellularLocation>
        <location evidence="1">Virion</location>
    </subcellularLocation>
</comment>
<proteinExistence type="predicted"/>
<sequence length="309" mass="33959">MTLNNKTIIEKADVTLATLASGGLMNPEQADTFLRMVQSAPTILKDSRFVQMASDTRKIEKMGFGNRILRPGVEGKVLADADRSAPSTSTVTLNAKEVIAEVHITYDTLENNIEGDNLQNTIMQMIAERAALDIEELIVNGDKTSTDPYLALFDGLRKQATSHVVDHAAGAFTKDVFKKAYKAVPAKYLRNPKDWKFYTSHGLEVEWKDQVAGRQTNLGDFSLQGGLASAYGVPVGGIAMLQPYTDSTKTVSDILLTHPKNIVTGMSRNIRIEVDKDIRARKFIIVLTAKVDAKFEEEDAVAKVIKVAE</sequence>
<keyword evidence="2" id="KW-0946">Virion</keyword>
<gene>
    <name evidence="4" type="ORF">0105phi72_006</name>
</gene>
<dbReference type="InterPro" id="IPR024455">
    <property type="entry name" value="Phage_capsid"/>
</dbReference>